<dbReference type="FunFam" id="2.30.39.10:FF:000014">
    <property type="entry name" value="Serpin family B member 9"/>
    <property type="match status" value="1"/>
</dbReference>
<comment type="subunit">
    <text evidence="7">Forms a complex with the monomeric form of beta-tryptase.</text>
</comment>
<evidence type="ECO:0000256" key="2">
    <source>
        <dbReference type="ARBA" id="ARBA00006426"/>
    </source>
</evidence>
<dbReference type="GO" id="GO:0005737">
    <property type="term" value="C:cytoplasm"/>
    <property type="evidence" value="ECO:0007669"/>
    <property type="project" value="UniProtKB-SubCell"/>
</dbReference>
<feature type="domain" description="Serpin" evidence="9">
    <location>
        <begin position="302"/>
        <end position="581"/>
    </location>
</feature>
<dbReference type="Pfam" id="PF00079">
    <property type="entry name" value="Serpin"/>
    <property type="match status" value="2"/>
</dbReference>
<comment type="similarity">
    <text evidence="2">Belongs to the serpin family. Ov-serpin subfamily.</text>
</comment>
<evidence type="ECO:0000256" key="8">
    <source>
        <dbReference type="ARBA" id="ARBA00039202"/>
    </source>
</evidence>
<evidence type="ECO:0000256" key="1">
    <source>
        <dbReference type="ARBA" id="ARBA00004496"/>
    </source>
</evidence>
<dbReference type="Gene3D" id="2.30.39.10">
    <property type="entry name" value="Alpha-1-antitrypsin, domain 1"/>
    <property type="match status" value="2"/>
</dbReference>
<comment type="subcellular location">
    <subcellularLocation>
        <location evidence="1">Cytoplasm</location>
    </subcellularLocation>
</comment>
<dbReference type="Gene3D" id="6.20.40.10">
    <property type="match status" value="1"/>
</dbReference>
<reference evidence="10 11" key="1">
    <citation type="submission" date="2015-08" db="EMBL/GenBank/DDBJ databases">
        <title>The genome of the Asian arowana (Scleropages formosus).</title>
        <authorList>
            <person name="Tan M.H."/>
            <person name="Gan H.M."/>
            <person name="Croft L.J."/>
            <person name="Austin C.M."/>
        </authorList>
    </citation>
    <scope>NUCLEOTIDE SEQUENCE [LARGE SCALE GENOMIC DNA]</scope>
    <source>
        <strain evidence="10">Aro1</strain>
    </source>
</reference>
<dbReference type="Gene3D" id="1.10.287.580">
    <property type="entry name" value="Helix hairpin bin"/>
    <property type="match status" value="2"/>
</dbReference>
<dbReference type="AlphaFoldDB" id="A0A0P7XSN6"/>
<evidence type="ECO:0000256" key="6">
    <source>
        <dbReference type="ARBA" id="ARBA00022990"/>
    </source>
</evidence>
<dbReference type="InterPro" id="IPR023795">
    <property type="entry name" value="Serpin_CS"/>
</dbReference>
<dbReference type="SMART" id="SM00093">
    <property type="entry name" value="SERPIN"/>
    <property type="match status" value="2"/>
</dbReference>
<protein>
    <recommendedName>
        <fullName evidence="8">Serpin B6</fullName>
    </recommendedName>
</protein>
<name>A0A0P7XSN6_SCLFO</name>
<dbReference type="GO" id="GO:0004867">
    <property type="term" value="F:serine-type endopeptidase inhibitor activity"/>
    <property type="evidence" value="ECO:0007669"/>
    <property type="project" value="UniProtKB-KW"/>
</dbReference>
<dbReference type="FunFam" id="2.30.39.10:FF:000001">
    <property type="entry name" value="Serpin family B member 2"/>
    <property type="match status" value="1"/>
</dbReference>
<dbReference type="InterPro" id="IPR036186">
    <property type="entry name" value="Serpin_sf"/>
</dbReference>
<feature type="domain" description="Serpin" evidence="9">
    <location>
        <begin position="13"/>
        <end position="292"/>
    </location>
</feature>
<accession>A0A0P7XSN6</accession>
<sequence>MDPLSAANIHFALDLFKKISEQNQRTNVFFSPFSISSAMAMMLLGAQGDTTAQMSQALHFSQVKDNIHDGFNKLFSELNKPEAPYALNIANRLYGEKSYGFDEKATKPVMMMHQKDYFPWTFVPEVKCHILELPYVGKKLSMLIILPERIEDDSTGLLKLEQNLTFESLTMWTQPNKMQRKKLTVGLPRFKLEETYDLNDILVNMGMVDLFDAAKCDLSGIAAGKDLVLSKVVHKAFVEVNEKGTEAAAATVMEVESRCYVPPQYFIADHPFLFFIRHNPTNSILFYGLMESVSAASTHFTLDLFKKITSNNKTGNVFFSPISISSSLAMVYPGARGDTATEMSKCLHFYRAGDNLHDGFNKLFSELNKAEAAYSLSLANRLYGEKSYEFVENDTKPVKMMYQKSKFNFTFIPEVQCQILELPYIGNELSMLIMLPSVMEDDSTGLEKLEQQLTYDNLMEWTRPDMMEYVTVNVGLPRFKMEDSYNMKETLIGMGMVKAFDGGDFSGMSPRNDLLLSEVVHKAFVEVNEEGTEAAAATAAVMMMRCAPLPPTSFIADHPFLFLIRHNPSKSILFYGRFCSP</sequence>
<dbReference type="SUPFAM" id="SSF56574">
    <property type="entry name" value="Serpins"/>
    <property type="match status" value="2"/>
</dbReference>
<comment type="caution">
    <text evidence="10">The sequence shown here is derived from an EMBL/GenBank/DDBJ whole genome shotgun (WGS) entry which is preliminary data.</text>
</comment>
<evidence type="ECO:0000256" key="7">
    <source>
        <dbReference type="ARBA" id="ARBA00038828"/>
    </source>
</evidence>
<evidence type="ECO:0000313" key="10">
    <source>
        <dbReference type="EMBL" id="KPP80016.1"/>
    </source>
</evidence>
<dbReference type="STRING" id="113540.ENSSFOP00015016372"/>
<dbReference type="PANTHER" id="PTHR11461">
    <property type="entry name" value="SERINE PROTEASE INHIBITOR, SERPIN"/>
    <property type="match status" value="1"/>
</dbReference>
<evidence type="ECO:0000259" key="9">
    <source>
        <dbReference type="SMART" id="SM00093"/>
    </source>
</evidence>
<evidence type="ECO:0000256" key="3">
    <source>
        <dbReference type="ARBA" id="ARBA00022490"/>
    </source>
</evidence>
<dbReference type="InterPro" id="IPR042185">
    <property type="entry name" value="Serpin_sf_2"/>
</dbReference>
<dbReference type="Gene3D" id="3.30.497.10">
    <property type="entry name" value="Antithrombin, subunit I, domain 2"/>
    <property type="match status" value="1"/>
</dbReference>
<dbReference type="InterPro" id="IPR042178">
    <property type="entry name" value="Serpin_sf_1"/>
</dbReference>
<evidence type="ECO:0000313" key="11">
    <source>
        <dbReference type="Proteomes" id="UP000034805"/>
    </source>
</evidence>
<dbReference type="Proteomes" id="UP000034805">
    <property type="component" value="Unassembled WGS sequence"/>
</dbReference>
<dbReference type="InterPro" id="IPR000215">
    <property type="entry name" value="Serpin_fam"/>
</dbReference>
<dbReference type="GO" id="GO:0005615">
    <property type="term" value="C:extracellular space"/>
    <property type="evidence" value="ECO:0007669"/>
    <property type="project" value="InterPro"/>
</dbReference>
<evidence type="ECO:0000256" key="5">
    <source>
        <dbReference type="ARBA" id="ARBA00022900"/>
    </source>
</evidence>
<keyword evidence="3" id="KW-0963">Cytoplasm</keyword>
<keyword evidence="6" id="KW-0007">Acetylation</keyword>
<dbReference type="PANTHER" id="PTHR11461:SF204">
    <property type="entry name" value="SERPIN B6"/>
    <property type="match status" value="1"/>
</dbReference>
<keyword evidence="4" id="KW-0646">Protease inhibitor</keyword>
<dbReference type="EMBL" id="JARO02000077">
    <property type="protein sequence ID" value="KPP80016.1"/>
    <property type="molecule type" value="Genomic_DNA"/>
</dbReference>
<evidence type="ECO:0000256" key="4">
    <source>
        <dbReference type="ARBA" id="ARBA00022690"/>
    </source>
</evidence>
<dbReference type="InterPro" id="IPR023796">
    <property type="entry name" value="Serpin_dom"/>
</dbReference>
<proteinExistence type="inferred from homology"/>
<keyword evidence="5" id="KW-0722">Serine protease inhibitor</keyword>
<gene>
    <name evidence="10" type="ORF">Z043_100363</name>
</gene>
<dbReference type="PROSITE" id="PS00284">
    <property type="entry name" value="SERPIN"/>
    <property type="match status" value="2"/>
</dbReference>
<organism evidence="10 11">
    <name type="scientific">Scleropages formosus</name>
    <name type="common">Asian bonytongue</name>
    <name type="synonym">Osteoglossum formosum</name>
    <dbReference type="NCBI Taxonomy" id="113540"/>
    <lineage>
        <taxon>Eukaryota</taxon>
        <taxon>Metazoa</taxon>
        <taxon>Chordata</taxon>
        <taxon>Craniata</taxon>
        <taxon>Vertebrata</taxon>
        <taxon>Euteleostomi</taxon>
        <taxon>Actinopterygii</taxon>
        <taxon>Neopterygii</taxon>
        <taxon>Teleostei</taxon>
        <taxon>Osteoglossocephala</taxon>
        <taxon>Osteoglossomorpha</taxon>
        <taxon>Osteoglossiformes</taxon>
        <taxon>Osteoglossidae</taxon>
        <taxon>Scleropages</taxon>
    </lineage>
</organism>